<protein>
    <submittedName>
        <fullName evidence="11">Mercuric reductase</fullName>
    </submittedName>
</protein>
<dbReference type="PANTHER" id="PTHR43014:SF4">
    <property type="entry name" value="PYRIDINE NUCLEOTIDE-DISULFIDE OXIDOREDUCTASE RCLA-RELATED"/>
    <property type="match status" value="1"/>
</dbReference>
<dbReference type="InterPro" id="IPR012999">
    <property type="entry name" value="Pyr_OxRdtase_I_AS"/>
</dbReference>
<evidence type="ECO:0000256" key="3">
    <source>
        <dbReference type="ARBA" id="ARBA00022630"/>
    </source>
</evidence>
<feature type="non-terminal residue" evidence="11">
    <location>
        <position position="216"/>
    </location>
</feature>
<evidence type="ECO:0000256" key="4">
    <source>
        <dbReference type="ARBA" id="ARBA00022827"/>
    </source>
</evidence>
<keyword evidence="6" id="KW-0560">Oxidoreductase</keyword>
<dbReference type="AlphaFoldDB" id="T1CYD5"/>
<dbReference type="Gene3D" id="3.30.70.100">
    <property type="match status" value="1"/>
</dbReference>
<comment type="caution">
    <text evidence="11">The sequence shown here is derived from an EMBL/GenBank/DDBJ whole genome shotgun (WGS) entry which is preliminary data.</text>
</comment>
<dbReference type="InterPro" id="IPR023753">
    <property type="entry name" value="FAD/NAD-binding_dom"/>
</dbReference>
<evidence type="ECO:0000259" key="10">
    <source>
        <dbReference type="Pfam" id="PF07992"/>
    </source>
</evidence>
<keyword evidence="5" id="KW-0521">NADP</keyword>
<accession>T1CYD5</accession>
<dbReference type="InterPro" id="IPR006121">
    <property type="entry name" value="HMA_dom"/>
</dbReference>
<dbReference type="PROSITE" id="PS00076">
    <property type="entry name" value="PYRIDINE_REDOX_1"/>
    <property type="match status" value="1"/>
</dbReference>
<evidence type="ECO:0000256" key="8">
    <source>
        <dbReference type="ARBA" id="ARBA00023284"/>
    </source>
</evidence>
<name>T1CYD5_9ZZZZ</name>
<organism evidence="11">
    <name type="scientific">mine drainage metagenome</name>
    <dbReference type="NCBI Taxonomy" id="410659"/>
    <lineage>
        <taxon>unclassified sequences</taxon>
        <taxon>metagenomes</taxon>
        <taxon>ecological metagenomes</taxon>
    </lineage>
</organism>
<keyword evidence="8" id="KW-0676">Redox-active center</keyword>
<dbReference type="GO" id="GO:0016668">
    <property type="term" value="F:oxidoreductase activity, acting on a sulfur group of donors, NAD(P) as acceptor"/>
    <property type="evidence" value="ECO:0007669"/>
    <property type="project" value="InterPro"/>
</dbReference>
<proteinExistence type="inferred from homology"/>
<sequence>MTDAPTRTAVLDVGGMTCDDCAHHVTAALDKAGATDISVAWQTGQARFAWPSDVPEAELRSGVVAAGYRPGTLRVSSAGERASSDPAFDYDLVVVGAGSAAFAAAIKATEAGYRVALVEEGVLGGTCVNIGCVPSKALLRAGELAWTAGHHPFAGLATSSGPVDLAAMVGQKDELVGALRQAKYADLVQDYGFEVIPGRARFVGPDRLDVDGRAVS</sequence>
<dbReference type="PRINTS" id="PR00411">
    <property type="entry name" value="PNDRDTASEI"/>
</dbReference>
<keyword evidence="4" id="KW-0274">FAD</keyword>
<evidence type="ECO:0000313" key="11">
    <source>
        <dbReference type="EMBL" id="EQD75130.1"/>
    </source>
</evidence>
<keyword evidence="7" id="KW-1015">Disulfide bond</keyword>
<reference evidence="11" key="1">
    <citation type="submission" date="2013-08" db="EMBL/GenBank/DDBJ databases">
        <authorList>
            <person name="Mendez C."/>
            <person name="Richter M."/>
            <person name="Ferrer M."/>
            <person name="Sanchez J."/>
        </authorList>
    </citation>
    <scope>NUCLEOTIDE SEQUENCE</scope>
</reference>
<dbReference type="CDD" id="cd00371">
    <property type="entry name" value="HMA"/>
    <property type="match status" value="1"/>
</dbReference>
<comment type="similarity">
    <text evidence="2">Belongs to the class-I pyridine nucleotide-disulfide oxidoreductase family.</text>
</comment>
<dbReference type="SUPFAM" id="SSF55008">
    <property type="entry name" value="HMA, heavy metal-associated domain"/>
    <property type="match status" value="1"/>
</dbReference>
<dbReference type="SUPFAM" id="SSF51905">
    <property type="entry name" value="FAD/NAD(P)-binding domain"/>
    <property type="match status" value="1"/>
</dbReference>
<evidence type="ECO:0000256" key="5">
    <source>
        <dbReference type="ARBA" id="ARBA00022857"/>
    </source>
</evidence>
<dbReference type="GO" id="GO:0046872">
    <property type="term" value="F:metal ion binding"/>
    <property type="evidence" value="ECO:0007669"/>
    <property type="project" value="InterPro"/>
</dbReference>
<dbReference type="InterPro" id="IPR036163">
    <property type="entry name" value="HMA_dom_sf"/>
</dbReference>
<dbReference type="GO" id="GO:0003955">
    <property type="term" value="F:NAD(P)H dehydrogenase (quinone) activity"/>
    <property type="evidence" value="ECO:0007669"/>
    <property type="project" value="TreeGrafter"/>
</dbReference>
<comment type="cofactor">
    <cofactor evidence="1">
        <name>FAD</name>
        <dbReference type="ChEBI" id="CHEBI:57692"/>
    </cofactor>
</comment>
<dbReference type="InterPro" id="IPR036188">
    <property type="entry name" value="FAD/NAD-bd_sf"/>
</dbReference>
<gene>
    <name evidence="11" type="ORF">B1B_02295</name>
</gene>
<evidence type="ECO:0000256" key="1">
    <source>
        <dbReference type="ARBA" id="ARBA00001974"/>
    </source>
</evidence>
<dbReference type="PANTHER" id="PTHR43014">
    <property type="entry name" value="MERCURIC REDUCTASE"/>
    <property type="match status" value="1"/>
</dbReference>
<dbReference type="GO" id="GO:0050660">
    <property type="term" value="F:flavin adenine dinucleotide binding"/>
    <property type="evidence" value="ECO:0007669"/>
    <property type="project" value="TreeGrafter"/>
</dbReference>
<dbReference type="EMBL" id="AUZY01001353">
    <property type="protein sequence ID" value="EQD75130.1"/>
    <property type="molecule type" value="Genomic_DNA"/>
</dbReference>
<evidence type="ECO:0000256" key="7">
    <source>
        <dbReference type="ARBA" id="ARBA00023157"/>
    </source>
</evidence>
<evidence type="ECO:0000256" key="2">
    <source>
        <dbReference type="ARBA" id="ARBA00007532"/>
    </source>
</evidence>
<evidence type="ECO:0000256" key="6">
    <source>
        <dbReference type="ARBA" id="ARBA00023002"/>
    </source>
</evidence>
<dbReference type="Pfam" id="PF07992">
    <property type="entry name" value="Pyr_redox_2"/>
    <property type="match status" value="1"/>
</dbReference>
<evidence type="ECO:0000259" key="9">
    <source>
        <dbReference type="Pfam" id="PF00403"/>
    </source>
</evidence>
<dbReference type="Pfam" id="PF00403">
    <property type="entry name" value="HMA"/>
    <property type="match status" value="1"/>
</dbReference>
<feature type="domain" description="HMA" evidence="9">
    <location>
        <begin position="10"/>
        <end position="68"/>
    </location>
</feature>
<dbReference type="Gene3D" id="3.50.50.60">
    <property type="entry name" value="FAD/NAD(P)-binding domain"/>
    <property type="match status" value="1"/>
</dbReference>
<feature type="domain" description="FAD/NAD(P)-binding" evidence="10">
    <location>
        <begin position="90"/>
        <end position="213"/>
    </location>
</feature>
<keyword evidence="3" id="KW-0285">Flavoprotein</keyword>
<reference evidence="11" key="2">
    <citation type="journal article" date="2014" name="ISME J.">
        <title>Microbial stratification in low pH oxic and suboxic macroscopic growths along an acid mine drainage.</title>
        <authorList>
            <person name="Mendez-Garcia C."/>
            <person name="Mesa V."/>
            <person name="Sprenger R.R."/>
            <person name="Richter M."/>
            <person name="Diez M.S."/>
            <person name="Solano J."/>
            <person name="Bargiela R."/>
            <person name="Golyshina O.V."/>
            <person name="Manteca A."/>
            <person name="Ramos J.L."/>
            <person name="Gallego J.R."/>
            <person name="Llorente I."/>
            <person name="Martins Dos Santos V.A."/>
            <person name="Jensen O.N."/>
            <person name="Pelaez A.I."/>
            <person name="Sanchez J."/>
            <person name="Ferrer M."/>
        </authorList>
    </citation>
    <scope>NUCLEOTIDE SEQUENCE</scope>
</reference>